<feature type="binding site" evidence="6">
    <location>
        <position position="82"/>
    </location>
    <ligand>
        <name>Mg(2+)</name>
        <dbReference type="ChEBI" id="CHEBI:18420"/>
        <note>ligand shared between all trimeric partners</note>
    </ligand>
</feature>
<evidence type="ECO:0000256" key="1">
    <source>
        <dbReference type="ARBA" id="ARBA00022448"/>
    </source>
</evidence>
<comment type="caution">
    <text evidence="8">The sequence shown here is derived from an EMBL/GenBank/DDBJ whole genome shotgun (WGS) entry which is preliminary data.</text>
</comment>
<reference evidence="9" key="3">
    <citation type="journal article" date="2022" name="Clin. Infect. Dis.">
        <title>Association between Clostridium innocuum and antibiotic-associated diarrhea in adults and children: A cross-sectional study and comparative genomics analysis.</title>
        <authorList>
            <person name="Cherny K.E."/>
            <person name="Muscat E.B."/>
            <person name="Balaji A."/>
            <person name="Mukherjee J."/>
            <person name="Ozer E.A."/>
            <person name="Angarone M.P."/>
            <person name="Hauser A.R."/>
            <person name="Sichel J.S."/>
            <person name="Amponsah E."/>
            <person name="Kociolek L.K."/>
        </authorList>
    </citation>
    <scope>NUCLEOTIDE SEQUENCE</scope>
    <source>
        <strain evidence="9">NU1-AC-029v</strain>
    </source>
</reference>
<comment type="cofactor">
    <cofactor evidence="6">
        <name>Mg(2+)</name>
        <dbReference type="ChEBI" id="CHEBI:18420"/>
    </cofactor>
    <text evidence="6">Binds 1 Mg(2+) ion per trimer.</text>
</comment>
<dbReference type="Gene3D" id="1.20.58.80">
    <property type="entry name" value="Phosphotransferase system, lactose/cellobiose-type IIA subunit"/>
    <property type="match status" value="1"/>
</dbReference>
<dbReference type="Proteomes" id="UP000604383">
    <property type="component" value="Unassembled WGS sequence"/>
</dbReference>
<evidence type="ECO:0000313" key="10">
    <source>
        <dbReference type="EMBL" id="MZH56449.1"/>
    </source>
</evidence>
<dbReference type="Pfam" id="PF02255">
    <property type="entry name" value="PTS_IIA"/>
    <property type="match status" value="1"/>
</dbReference>
<dbReference type="EMBL" id="JAKTMA010000036">
    <property type="protein sequence ID" value="MCR0234632.1"/>
    <property type="molecule type" value="Genomic_DNA"/>
</dbReference>
<dbReference type="InterPro" id="IPR003188">
    <property type="entry name" value="PTS_IIA_lac/cel"/>
</dbReference>
<protein>
    <submittedName>
        <fullName evidence="8">PTS cellobiose transporter subunit IIA</fullName>
    </submittedName>
    <submittedName>
        <fullName evidence="9">PTS lactose/cellobiose transporter subunit IIA</fullName>
    </submittedName>
</protein>
<evidence type="ECO:0000256" key="6">
    <source>
        <dbReference type="PIRSR" id="PIRSR000699-2"/>
    </source>
</evidence>
<dbReference type="GO" id="GO:0009401">
    <property type="term" value="P:phosphoenolpyruvate-dependent sugar phosphotransferase system"/>
    <property type="evidence" value="ECO:0007669"/>
    <property type="project" value="UniProtKB-KW"/>
</dbReference>
<dbReference type="SUPFAM" id="SSF46973">
    <property type="entry name" value="Enzyme IIa from lactose specific PTS, IIa-lac"/>
    <property type="match status" value="1"/>
</dbReference>
<keyword evidence="1" id="KW-0813">Transport</keyword>
<organism evidence="8 11">
    <name type="scientific">Clostridium innocuum</name>
    <dbReference type="NCBI Taxonomy" id="1522"/>
    <lineage>
        <taxon>Bacteria</taxon>
        <taxon>Bacillati</taxon>
        <taxon>Bacillota</taxon>
        <taxon>Clostridia</taxon>
        <taxon>Eubacteriales</taxon>
        <taxon>Clostridiaceae</taxon>
        <taxon>Clostridium</taxon>
    </lineage>
</organism>
<keyword evidence="6" id="KW-0460">Magnesium</keyword>
<keyword evidence="2" id="KW-0762">Sugar transport</keyword>
<sequence length="112" mass="12627">MDENNRLIPVSMSIIMHAGNARTKANEALDGIASFDFERAKEKIREAREDITRAHQGQTEIIQAEAAGEQYTSCLLFTHAQDTLMTIMSEVNLTEKMITIFENFYTGRGTVK</sequence>
<reference evidence="10" key="2">
    <citation type="journal article" date="2019" name="Nat. Med.">
        <title>A library of human gut bacterial isolates paired with longitudinal multiomics data enables mechanistic microbiome research.</title>
        <authorList>
            <person name="Poyet M."/>
            <person name="Groussin M."/>
            <person name="Gibbons S.M."/>
            <person name="Avila-Pacheco J."/>
            <person name="Jiang X."/>
            <person name="Kearney S.M."/>
            <person name="Perrotta A.R."/>
            <person name="Berdy B."/>
            <person name="Zhao S."/>
            <person name="Lieberman T.D."/>
            <person name="Swanson P.K."/>
            <person name="Smith M."/>
            <person name="Roesemann S."/>
            <person name="Alexander J.E."/>
            <person name="Rich S.A."/>
            <person name="Livny J."/>
            <person name="Vlamakis H."/>
            <person name="Clish C."/>
            <person name="Bullock K."/>
            <person name="Deik A."/>
            <person name="Scott J."/>
            <person name="Pierce K.A."/>
            <person name="Xavier R.J."/>
            <person name="Alm E.J."/>
        </authorList>
    </citation>
    <scope>NUCLEOTIDE SEQUENCE</scope>
    <source>
        <strain evidence="10">BIOML-A12</strain>
    </source>
</reference>
<reference evidence="8 11" key="1">
    <citation type="submission" date="2014-08" db="EMBL/GenBank/DDBJ databases">
        <title>Clostridium innocuum, an unnegligible vancomycin-resistant pathogen causing extra-intestinal infections.</title>
        <authorList>
            <person name="Feng Y."/>
            <person name="Chiu C.-H."/>
        </authorList>
    </citation>
    <scope>NUCLEOTIDE SEQUENCE [LARGE SCALE GENOMIC DNA]</scope>
    <source>
        <strain evidence="8 11">AN88</strain>
    </source>
</reference>
<dbReference type="Proteomes" id="UP001203972">
    <property type="component" value="Unassembled WGS sequence"/>
</dbReference>
<dbReference type="PANTHER" id="PTHR34382:SF7">
    <property type="entry name" value="PTS SYSTEM N,N'-DIACETYLCHITOBIOSE-SPECIFIC EIIA COMPONENT"/>
    <property type="match status" value="1"/>
</dbReference>
<accession>A0A099I7F4</accession>
<dbReference type="Proteomes" id="UP000030008">
    <property type="component" value="Unassembled WGS sequence"/>
</dbReference>
<dbReference type="AlphaFoldDB" id="A0A099I7F4"/>
<feature type="modified residue" description="Phosphohistidine; by HPr" evidence="7">
    <location>
        <position position="79"/>
    </location>
</feature>
<dbReference type="PROSITE" id="PS51095">
    <property type="entry name" value="PTS_EIIA_TYPE_3"/>
    <property type="match status" value="1"/>
</dbReference>
<dbReference type="GO" id="GO:0046872">
    <property type="term" value="F:metal ion binding"/>
    <property type="evidence" value="ECO:0007669"/>
    <property type="project" value="UniProtKB-KW"/>
</dbReference>
<dbReference type="GO" id="GO:0016740">
    <property type="term" value="F:transferase activity"/>
    <property type="evidence" value="ECO:0007669"/>
    <property type="project" value="UniProtKB-KW"/>
</dbReference>
<dbReference type="EMBL" id="JQIF01000052">
    <property type="protein sequence ID" value="KGJ52813.1"/>
    <property type="molecule type" value="Genomic_DNA"/>
</dbReference>
<name>A0A099I7F4_CLOIN</name>
<keyword evidence="3" id="KW-0808">Transferase</keyword>
<evidence type="ECO:0000256" key="4">
    <source>
        <dbReference type="ARBA" id="ARBA00022683"/>
    </source>
</evidence>
<dbReference type="PANTHER" id="PTHR34382">
    <property type="entry name" value="PTS SYSTEM N,N'-DIACETYLCHITOBIOSE-SPECIFIC EIIA COMPONENT"/>
    <property type="match status" value="1"/>
</dbReference>
<evidence type="ECO:0000256" key="7">
    <source>
        <dbReference type="PROSITE-ProRule" id="PRU00418"/>
    </source>
</evidence>
<evidence type="ECO:0000256" key="3">
    <source>
        <dbReference type="ARBA" id="ARBA00022679"/>
    </source>
</evidence>
<keyword evidence="4" id="KW-0598">Phosphotransferase system</keyword>
<evidence type="ECO:0000256" key="5">
    <source>
        <dbReference type="PIRSR" id="PIRSR000699-1"/>
    </source>
</evidence>
<evidence type="ECO:0000313" key="9">
    <source>
        <dbReference type="EMBL" id="MCR0234632.1"/>
    </source>
</evidence>
<proteinExistence type="predicted"/>
<dbReference type="PIRSF" id="PIRSF000699">
    <property type="entry name" value="PTS_IILac_III"/>
    <property type="match status" value="1"/>
</dbReference>
<feature type="active site" description="Tele-phosphohistidine intermediate" evidence="5">
    <location>
        <position position="79"/>
    </location>
</feature>
<keyword evidence="6" id="KW-0479">Metal-binding</keyword>
<evidence type="ECO:0000313" key="8">
    <source>
        <dbReference type="EMBL" id="KGJ52813.1"/>
    </source>
</evidence>
<evidence type="ECO:0000256" key="2">
    <source>
        <dbReference type="ARBA" id="ARBA00022597"/>
    </source>
</evidence>
<dbReference type="InterPro" id="IPR036542">
    <property type="entry name" value="PTS_IIA_lac/cel_sf"/>
</dbReference>
<gene>
    <name evidence="8" type="ORF">CIAN88_12515</name>
    <name evidence="10" type="ORF">GT664_11980</name>
    <name evidence="9" type="ORF">MKC95_17835</name>
</gene>
<dbReference type="RefSeq" id="WP_008819612.1">
    <property type="nucleotide sequence ID" value="NZ_AP025565.1"/>
</dbReference>
<evidence type="ECO:0000313" key="11">
    <source>
        <dbReference type="Proteomes" id="UP000030008"/>
    </source>
</evidence>
<dbReference type="EMBL" id="WWTN01000019">
    <property type="protein sequence ID" value="MZH56449.1"/>
    <property type="molecule type" value="Genomic_DNA"/>
</dbReference>